<dbReference type="PANTHER" id="PTHR46521">
    <property type="entry name" value="SUCROSE-PHOSPHATASE 2-RELATED"/>
    <property type="match status" value="1"/>
</dbReference>
<dbReference type="RefSeq" id="WP_165132154.1">
    <property type="nucleotide sequence ID" value="NZ_CP049253.1"/>
</dbReference>
<dbReference type="InterPro" id="IPR051518">
    <property type="entry name" value="Sucrose_Phosphatase"/>
</dbReference>
<evidence type="ECO:0000256" key="1">
    <source>
        <dbReference type="ARBA" id="ARBA00022801"/>
    </source>
</evidence>
<evidence type="ECO:0000259" key="2">
    <source>
        <dbReference type="Pfam" id="PF05116"/>
    </source>
</evidence>
<comment type="caution">
    <text evidence="3">The sequence shown here is derived from an EMBL/GenBank/DDBJ whole genome shotgun (WGS) entry which is preliminary data.</text>
</comment>
<dbReference type="Gene3D" id="3.90.1070.10">
    <property type="match status" value="1"/>
</dbReference>
<dbReference type="SUPFAM" id="SSF56784">
    <property type="entry name" value="HAD-like"/>
    <property type="match status" value="1"/>
</dbReference>
<dbReference type="SFLD" id="SFLDG01141">
    <property type="entry name" value="C2.B.1:_Sucrose_Phosphatase_Li"/>
    <property type="match status" value="1"/>
</dbReference>
<sequence>MSSPEDWSVVLATDLDGTFLGGSSRQRRILYDWITANRSHVGLIFVTGRDSAYIERLCSDGADAWRGDRVIAPWPDYVIGDVGTTIAGIDNGTVTPLPELEEHIRHAWQDRGDWTREVLSDAPGLTEQNTPFRHRVSYHWDPDRYDPASVAPLEKAGLDILISHGCYLDVLPGGVSKGPSLLRLIAQLGIDRDRVLVAGDTGNDLSMFQTGLRGAVVGNAEQDLVDATAHLESAYRCALPGAAGIAEAIRAMSLHPTPPQEVSA</sequence>
<reference evidence="3 4" key="1">
    <citation type="submission" date="2021-03" db="EMBL/GenBank/DDBJ databases">
        <title>Sequencing the genomes of 1000 actinobacteria strains.</title>
        <authorList>
            <person name="Klenk H.-P."/>
        </authorList>
    </citation>
    <scope>NUCLEOTIDE SEQUENCE [LARGE SCALE GENOMIC DNA]</scope>
    <source>
        <strain evidence="3 4">DSM 24221</strain>
    </source>
</reference>
<organism evidence="3 4">
    <name type="scientific">Microbacterium amylolyticum</name>
    <dbReference type="NCBI Taxonomy" id="936337"/>
    <lineage>
        <taxon>Bacteria</taxon>
        <taxon>Bacillati</taxon>
        <taxon>Actinomycetota</taxon>
        <taxon>Actinomycetes</taxon>
        <taxon>Micrococcales</taxon>
        <taxon>Microbacteriaceae</taxon>
        <taxon>Microbacterium</taxon>
    </lineage>
</organism>
<dbReference type="EMBL" id="JAGIOL010000001">
    <property type="protein sequence ID" value="MBP2435702.1"/>
    <property type="molecule type" value="Genomic_DNA"/>
</dbReference>
<accession>A0ABS4ZEI4</accession>
<dbReference type="Pfam" id="PF05116">
    <property type="entry name" value="S6PP"/>
    <property type="match status" value="1"/>
</dbReference>
<feature type="domain" description="Sucrose phosphatase-like" evidence="2">
    <location>
        <begin position="9"/>
        <end position="250"/>
    </location>
</feature>
<dbReference type="Gene3D" id="3.40.50.1000">
    <property type="entry name" value="HAD superfamily/HAD-like"/>
    <property type="match status" value="1"/>
</dbReference>
<evidence type="ECO:0000313" key="4">
    <source>
        <dbReference type="Proteomes" id="UP001519362"/>
    </source>
</evidence>
<dbReference type="PANTHER" id="PTHR46521:SF4">
    <property type="entry name" value="SUCROSE-PHOSPHATASE 2-RELATED"/>
    <property type="match status" value="1"/>
</dbReference>
<dbReference type="InterPro" id="IPR023214">
    <property type="entry name" value="HAD_sf"/>
</dbReference>
<protein>
    <submittedName>
        <fullName evidence="3">Hydroxymethylpyrimidine pyrophosphatase-like HAD family hydrolase</fullName>
    </submittedName>
</protein>
<keyword evidence="4" id="KW-1185">Reference proteome</keyword>
<dbReference type="SFLD" id="SFLDG01140">
    <property type="entry name" value="C2.B:_Phosphomannomutase_and_P"/>
    <property type="match status" value="1"/>
</dbReference>
<dbReference type="InterPro" id="IPR036412">
    <property type="entry name" value="HAD-like_sf"/>
</dbReference>
<proteinExistence type="predicted"/>
<keyword evidence="1" id="KW-0378">Hydrolase</keyword>
<gene>
    <name evidence="3" type="ORF">JOF34_000288</name>
</gene>
<dbReference type="InterPro" id="IPR006380">
    <property type="entry name" value="SPP-like_dom"/>
</dbReference>
<evidence type="ECO:0000313" key="3">
    <source>
        <dbReference type="EMBL" id="MBP2435702.1"/>
    </source>
</evidence>
<dbReference type="Proteomes" id="UP001519362">
    <property type="component" value="Unassembled WGS sequence"/>
</dbReference>
<name>A0ABS4ZEI4_9MICO</name>
<dbReference type="SFLD" id="SFLDS00003">
    <property type="entry name" value="Haloacid_Dehalogenase"/>
    <property type="match status" value="1"/>
</dbReference>